<organism evidence="1 2">
    <name type="scientific">Irpex rosettiformis</name>
    <dbReference type="NCBI Taxonomy" id="378272"/>
    <lineage>
        <taxon>Eukaryota</taxon>
        <taxon>Fungi</taxon>
        <taxon>Dikarya</taxon>
        <taxon>Basidiomycota</taxon>
        <taxon>Agaricomycotina</taxon>
        <taxon>Agaricomycetes</taxon>
        <taxon>Polyporales</taxon>
        <taxon>Irpicaceae</taxon>
        <taxon>Irpex</taxon>
    </lineage>
</organism>
<comment type="caution">
    <text evidence="1">The sequence shown here is derived from an EMBL/GenBank/DDBJ whole genome shotgun (WGS) entry which is preliminary data.</text>
</comment>
<evidence type="ECO:0000313" key="2">
    <source>
        <dbReference type="Proteomes" id="UP001055072"/>
    </source>
</evidence>
<accession>A0ACB8TTN8</accession>
<proteinExistence type="predicted"/>
<keyword evidence="2" id="KW-1185">Reference proteome</keyword>
<evidence type="ECO:0000313" key="1">
    <source>
        <dbReference type="EMBL" id="KAI0085383.1"/>
    </source>
</evidence>
<name>A0ACB8TTN8_9APHY</name>
<dbReference type="EMBL" id="MU274932">
    <property type="protein sequence ID" value="KAI0085383.1"/>
    <property type="molecule type" value="Genomic_DNA"/>
</dbReference>
<feature type="non-terminal residue" evidence="1">
    <location>
        <position position="57"/>
    </location>
</feature>
<protein>
    <submittedName>
        <fullName evidence="1">Uncharacterized protein</fullName>
    </submittedName>
</protein>
<gene>
    <name evidence="1" type="ORF">BDY19DRAFT_862322</name>
</gene>
<reference evidence="1" key="1">
    <citation type="journal article" date="2021" name="Environ. Microbiol.">
        <title>Gene family expansions and transcriptome signatures uncover fungal adaptations to wood decay.</title>
        <authorList>
            <person name="Hage H."/>
            <person name="Miyauchi S."/>
            <person name="Viragh M."/>
            <person name="Drula E."/>
            <person name="Min B."/>
            <person name="Chaduli D."/>
            <person name="Navarro D."/>
            <person name="Favel A."/>
            <person name="Norest M."/>
            <person name="Lesage-Meessen L."/>
            <person name="Balint B."/>
            <person name="Merenyi Z."/>
            <person name="de Eugenio L."/>
            <person name="Morin E."/>
            <person name="Martinez A.T."/>
            <person name="Baldrian P."/>
            <person name="Stursova M."/>
            <person name="Martinez M.J."/>
            <person name="Novotny C."/>
            <person name="Magnuson J.K."/>
            <person name="Spatafora J.W."/>
            <person name="Maurice S."/>
            <person name="Pangilinan J."/>
            <person name="Andreopoulos W."/>
            <person name="LaButti K."/>
            <person name="Hundley H."/>
            <person name="Na H."/>
            <person name="Kuo A."/>
            <person name="Barry K."/>
            <person name="Lipzen A."/>
            <person name="Henrissat B."/>
            <person name="Riley R."/>
            <person name="Ahrendt S."/>
            <person name="Nagy L.G."/>
            <person name="Grigoriev I.V."/>
            <person name="Martin F."/>
            <person name="Rosso M.N."/>
        </authorList>
    </citation>
    <scope>NUCLEOTIDE SEQUENCE</scope>
    <source>
        <strain evidence="1">CBS 384.51</strain>
    </source>
</reference>
<feature type="non-terminal residue" evidence="1">
    <location>
        <position position="1"/>
    </location>
</feature>
<sequence length="57" mass="6845">QSRQYQWKRPKFTRNKTGCLTCRKKKVKCDEEKPDCARCRAGSRECVWPDHTTSQKR</sequence>
<dbReference type="Proteomes" id="UP001055072">
    <property type="component" value="Unassembled WGS sequence"/>
</dbReference>